<organism evidence="1">
    <name type="scientific">Pyricularia oryzae (strain Y34)</name>
    <name type="common">Rice blast fungus</name>
    <name type="synonym">Magnaporthe oryzae</name>
    <dbReference type="NCBI Taxonomy" id="1143189"/>
    <lineage>
        <taxon>Eukaryota</taxon>
        <taxon>Fungi</taxon>
        <taxon>Dikarya</taxon>
        <taxon>Ascomycota</taxon>
        <taxon>Pezizomycotina</taxon>
        <taxon>Sordariomycetes</taxon>
        <taxon>Sordariomycetidae</taxon>
        <taxon>Magnaporthales</taxon>
        <taxon>Pyriculariaceae</taxon>
        <taxon>Pyricularia</taxon>
    </lineage>
</organism>
<sequence>MLHTKVYKDIDCSFRQLLYTKGLYNRPI</sequence>
<reference evidence="1" key="1">
    <citation type="journal article" date="2012" name="PLoS Genet.">
        <title>Comparative analysis of the genomes of two field isolates of the rice blast fungus Magnaporthe oryzae.</title>
        <authorList>
            <person name="Xue M."/>
            <person name="Yang J."/>
            <person name="Li Z."/>
            <person name="Hu S."/>
            <person name="Yao N."/>
            <person name="Dean R.A."/>
            <person name="Zhao W."/>
            <person name="Shen M."/>
            <person name="Zhang H."/>
            <person name="Li C."/>
            <person name="Liu L."/>
            <person name="Cao L."/>
            <person name="Xu X."/>
            <person name="Xing Y."/>
            <person name="Hsiang T."/>
            <person name="Zhang Z."/>
            <person name="Xu J.R."/>
            <person name="Peng Y.L."/>
        </authorList>
    </citation>
    <scope>NUCLEOTIDE SEQUENCE</scope>
    <source>
        <strain evidence="1">Y34</strain>
    </source>
</reference>
<evidence type="ECO:0000313" key="1">
    <source>
        <dbReference type="EMBL" id="ELQ44576.1"/>
    </source>
</evidence>
<dbReference type="Proteomes" id="UP000011086">
    <property type="component" value="Unassembled WGS sequence"/>
</dbReference>
<name>A0AA97P9W5_PYRO3</name>
<protein>
    <submittedName>
        <fullName evidence="1">Uncharacterized protein</fullName>
    </submittedName>
</protein>
<accession>A0AA97P9W5</accession>
<gene>
    <name evidence="1" type="ORF">OOU_Y34scaffold00073g11</name>
</gene>
<proteinExistence type="predicted"/>
<dbReference type="EMBL" id="JH793228">
    <property type="protein sequence ID" value="ELQ44576.1"/>
    <property type="molecule type" value="Genomic_DNA"/>
</dbReference>
<dbReference type="AlphaFoldDB" id="A0AA97P9W5"/>